<dbReference type="Pfam" id="PF01206">
    <property type="entry name" value="TusA"/>
    <property type="match status" value="1"/>
</dbReference>
<keyword evidence="4" id="KW-1185">Reference proteome</keyword>
<organism evidence="3 4">
    <name type="scientific">Brevundimonas abyssalis TAR-001</name>
    <dbReference type="NCBI Taxonomy" id="1391729"/>
    <lineage>
        <taxon>Bacteria</taxon>
        <taxon>Pseudomonadati</taxon>
        <taxon>Pseudomonadota</taxon>
        <taxon>Alphaproteobacteria</taxon>
        <taxon>Caulobacterales</taxon>
        <taxon>Caulobacteraceae</taxon>
        <taxon>Brevundimonas</taxon>
    </lineage>
</organism>
<dbReference type="AlphaFoldDB" id="A0A8E0KLT3"/>
<evidence type="ECO:0000256" key="1">
    <source>
        <dbReference type="ARBA" id="ARBA00008984"/>
    </source>
</evidence>
<dbReference type="InterPro" id="IPR036868">
    <property type="entry name" value="TusA-like_sf"/>
</dbReference>
<dbReference type="PANTHER" id="PTHR33279:SF6">
    <property type="entry name" value="SULFUR CARRIER PROTEIN YEDF-RELATED"/>
    <property type="match status" value="1"/>
</dbReference>
<dbReference type="Gene3D" id="3.30.110.40">
    <property type="entry name" value="TusA-like domain"/>
    <property type="match status" value="1"/>
</dbReference>
<dbReference type="InterPro" id="IPR001455">
    <property type="entry name" value="TusA-like"/>
</dbReference>
<gene>
    <name evidence="3" type="ORF">MBEBAB_1209</name>
</gene>
<dbReference type="EMBL" id="BATC01000015">
    <property type="protein sequence ID" value="GAD58959.1"/>
    <property type="molecule type" value="Genomic_DNA"/>
</dbReference>
<comment type="similarity">
    <text evidence="1">Belongs to the sulfur carrier protein TusA family.</text>
</comment>
<dbReference type="PROSITE" id="PS01148">
    <property type="entry name" value="UPF0033"/>
    <property type="match status" value="1"/>
</dbReference>
<dbReference type="CDD" id="cd00291">
    <property type="entry name" value="SirA_YedF_YeeD"/>
    <property type="match status" value="1"/>
</dbReference>
<reference evidence="4" key="1">
    <citation type="journal article" date="2013" name="Genome Announc.">
        <title>Draft Genome Sequence of the Dimorphic Prosthecate Bacterium Brevundimonas abyssalis TAR-001T.</title>
        <authorList>
            <person name="Tsubouchi T."/>
            <person name="Nishi S."/>
            <person name="Usui K."/>
            <person name="Shimane Y."/>
            <person name="Takaki Y."/>
            <person name="Maruyama T."/>
            <person name="Hatada Y."/>
        </authorList>
    </citation>
    <scope>NUCLEOTIDE SEQUENCE [LARGE SCALE GENOMIC DNA]</scope>
    <source>
        <strain evidence="4">TAR-001</strain>
    </source>
</reference>
<sequence>MRHTLTGFVPCGEPVVSPVPIIVDARGHRCPVPSLRLRKALEIAAPGARLVLLATDPMARIDVPHLMQELGGRMIEVREEAGWLAITVERAADSEG</sequence>
<name>A0A8E0KLT3_9CAUL</name>
<dbReference type="SUPFAM" id="SSF64307">
    <property type="entry name" value="SirA-like"/>
    <property type="match status" value="1"/>
</dbReference>
<dbReference type="OrthoDB" id="9797551at2"/>
<evidence type="ECO:0000313" key="3">
    <source>
        <dbReference type="EMBL" id="GAD58959.1"/>
    </source>
</evidence>
<comment type="caution">
    <text evidence="3">The sequence shown here is derived from an EMBL/GenBank/DDBJ whole genome shotgun (WGS) entry which is preliminary data.</text>
</comment>
<evidence type="ECO:0000259" key="2">
    <source>
        <dbReference type="PROSITE" id="PS01148"/>
    </source>
</evidence>
<accession>A0A8E0KLT3</accession>
<feature type="domain" description="UPF0033" evidence="2">
    <location>
        <begin position="23"/>
        <end position="47"/>
    </location>
</feature>
<dbReference type="RefSeq" id="WP_021697055.1">
    <property type="nucleotide sequence ID" value="NZ_BATC01000015.1"/>
</dbReference>
<dbReference type="PANTHER" id="PTHR33279">
    <property type="entry name" value="SULFUR CARRIER PROTEIN YEDF-RELATED"/>
    <property type="match status" value="1"/>
</dbReference>
<protein>
    <recommendedName>
        <fullName evidence="2">UPF0033 domain-containing protein</fullName>
    </recommendedName>
</protein>
<proteinExistence type="inferred from homology"/>
<dbReference type="Proteomes" id="UP000016569">
    <property type="component" value="Unassembled WGS sequence"/>
</dbReference>
<evidence type="ECO:0000313" key="4">
    <source>
        <dbReference type="Proteomes" id="UP000016569"/>
    </source>
</evidence>